<dbReference type="PANTHER" id="PTHR19300:SF57">
    <property type="entry name" value="BETA-1,4-N-ACETYLGALACTOSAMINYLTRANSFERASE"/>
    <property type="match status" value="1"/>
</dbReference>
<evidence type="ECO:0000256" key="9">
    <source>
        <dbReference type="ARBA" id="ARBA00023136"/>
    </source>
</evidence>
<dbReference type="InterPro" id="IPR029044">
    <property type="entry name" value="Nucleotide-diphossugar_trans"/>
</dbReference>
<keyword evidence="10 11" id="KW-0325">Glycoprotein</keyword>
<keyword evidence="5 11" id="KW-0808">Transferase</keyword>
<proteinExistence type="evidence at transcript level"/>
<comment type="subcellular location">
    <subcellularLocation>
        <location evidence="1">Membrane</location>
        <topology evidence="1">Single-pass type II membrane protein</topology>
    </subcellularLocation>
</comment>
<dbReference type="Pfam" id="PF02709">
    <property type="entry name" value="Glyco_transf_7C"/>
    <property type="match status" value="1"/>
</dbReference>
<evidence type="ECO:0000259" key="13">
    <source>
        <dbReference type="Pfam" id="PF13733"/>
    </source>
</evidence>
<evidence type="ECO:0000256" key="4">
    <source>
        <dbReference type="ARBA" id="ARBA00022676"/>
    </source>
</evidence>
<accession>T2MJ96</accession>
<protein>
    <recommendedName>
        <fullName evidence="11">Beta-1,4-galactosyltransferase</fullName>
        <ecNumber evidence="11">2.4.1.-</ecNumber>
    </recommendedName>
</protein>
<dbReference type="SUPFAM" id="SSF53448">
    <property type="entry name" value="Nucleotide-diphospho-sugar transferases"/>
    <property type="match status" value="1"/>
</dbReference>
<dbReference type="GO" id="GO:0008378">
    <property type="term" value="F:galactosyltransferase activity"/>
    <property type="evidence" value="ECO:0007669"/>
    <property type="project" value="TreeGrafter"/>
</dbReference>
<dbReference type="OrthoDB" id="10016069at2759"/>
<dbReference type="GO" id="GO:0005794">
    <property type="term" value="C:Golgi apparatus"/>
    <property type="evidence" value="ECO:0007669"/>
    <property type="project" value="TreeGrafter"/>
</dbReference>
<dbReference type="AlphaFoldDB" id="T2MJ96"/>
<comment type="similarity">
    <text evidence="3 11">Belongs to the glycosyltransferase 7 family.</text>
</comment>
<evidence type="ECO:0000256" key="8">
    <source>
        <dbReference type="ARBA" id="ARBA00022989"/>
    </source>
</evidence>
<feature type="transmembrane region" description="Helical" evidence="11">
    <location>
        <begin position="7"/>
        <end position="26"/>
    </location>
</feature>
<sequence>MFLSRLRYCLLFFGCVIIFFVVMHMFSKNYFKMLNSVNVPWQHISNRNNDDTNSKIDFENKISFRNHIDKSEVVNIKVEKEKETYTINESSSDIKLVSNQDNNVKKPNVELDLKIENIISNTISNITNEQINSNQPCSLRGSRLVGALYVDQSVPSLKDLEKMYSVDFGGMIEKGGWWKPKQCVERVKVAIVIPFRNRNDQLLIFLRHMHPLLMRQELYYRIIVVEQLENDPFNRAGLFNVGYTEALKIADFNCFIFTDVDLLPEDDRNYYGCPTSPRHMSVAVDKFQYQLPYETIFGGVAAFTKEHFVSINGMSNLFWGWGGEDDDLYRRIVTMGYKLTRPSLLTGRYTMVKFNHFQSSQADPNRMNLLKNSDERMTVDGLNTLKYTLKEVDQQPLVTFVRITMSKSMYNM</sequence>
<comment type="function">
    <text evidence="11">Catalyses the transfer of galactose onto proteins or lipids.</text>
</comment>
<dbReference type="PRINTS" id="PR02050">
    <property type="entry name" value="B14GALTRFASE"/>
</dbReference>
<dbReference type="GO" id="GO:0016020">
    <property type="term" value="C:membrane"/>
    <property type="evidence" value="ECO:0007669"/>
    <property type="project" value="UniProtKB-SubCell"/>
</dbReference>
<keyword evidence="9 11" id="KW-0472">Membrane</keyword>
<feature type="domain" description="Galactosyltransferase C-terminal" evidence="12">
    <location>
        <begin position="278"/>
        <end position="353"/>
    </location>
</feature>
<evidence type="ECO:0000256" key="5">
    <source>
        <dbReference type="ARBA" id="ARBA00022679"/>
    </source>
</evidence>
<dbReference type="EMBL" id="HAAD01005765">
    <property type="protein sequence ID" value="CDG71997.1"/>
    <property type="molecule type" value="mRNA"/>
</dbReference>
<dbReference type="KEGG" id="hmg:100213365"/>
<dbReference type="Gene3D" id="3.90.550.10">
    <property type="entry name" value="Spore Coat Polysaccharide Biosynthesis Protein SpsA, Chain A"/>
    <property type="match status" value="1"/>
</dbReference>
<dbReference type="UniPathway" id="UPA00378"/>
<keyword evidence="8 11" id="KW-1133">Transmembrane helix</keyword>
<evidence type="ECO:0000256" key="3">
    <source>
        <dbReference type="ARBA" id="ARBA00005735"/>
    </source>
</evidence>
<dbReference type="PANTHER" id="PTHR19300">
    <property type="entry name" value="BETA-1,4-GALACTOSYLTRANSFERASE"/>
    <property type="match status" value="1"/>
</dbReference>
<keyword evidence="6 11" id="KW-0812">Transmembrane</keyword>
<evidence type="ECO:0000313" key="14">
    <source>
        <dbReference type="EMBL" id="CDG71997.1"/>
    </source>
</evidence>
<dbReference type="InterPro" id="IPR003859">
    <property type="entry name" value="Galactosyl_T"/>
</dbReference>
<name>T2MJ96_HYDVU</name>
<reference evidence="14" key="1">
    <citation type="journal article" date="2013" name="Genome Biol. Evol.">
        <title>Punctuated emergences of genetic and phenotypic innovations in eumetazoan, bilaterian, euteleostome, and hominidae ancestors.</title>
        <authorList>
            <person name="Wenger Y."/>
            <person name="Galliot B."/>
        </authorList>
    </citation>
    <scope>NUCLEOTIDE SEQUENCE</scope>
    <source>
        <tissue evidence="14">Whole animals</tissue>
    </source>
</reference>
<dbReference type="InterPro" id="IPR027995">
    <property type="entry name" value="Galactosyl_T_N"/>
</dbReference>
<dbReference type="InterPro" id="IPR027791">
    <property type="entry name" value="Galactosyl_T_C"/>
</dbReference>
<keyword evidence="7 11" id="KW-0735">Signal-anchor</keyword>
<evidence type="ECO:0000256" key="7">
    <source>
        <dbReference type="ARBA" id="ARBA00022968"/>
    </source>
</evidence>
<evidence type="ECO:0000256" key="11">
    <source>
        <dbReference type="RuleBase" id="RU368121"/>
    </source>
</evidence>
<evidence type="ECO:0000259" key="12">
    <source>
        <dbReference type="Pfam" id="PF02709"/>
    </source>
</evidence>
<evidence type="ECO:0000256" key="2">
    <source>
        <dbReference type="ARBA" id="ARBA00004922"/>
    </source>
</evidence>
<keyword evidence="4 11" id="KW-0328">Glycosyltransferase</keyword>
<organism evidence="14">
    <name type="scientific">Hydra vulgaris</name>
    <name type="common">Hydra</name>
    <name type="synonym">Hydra attenuata</name>
    <dbReference type="NCBI Taxonomy" id="6087"/>
    <lineage>
        <taxon>Eukaryota</taxon>
        <taxon>Metazoa</taxon>
        <taxon>Cnidaria</taxon>
        <taxon>Hydrozoa</taxon>
        <taxon>Hydroidolina</taxon>
        <taxon>Anthoathecata</taxon>
        <taxon>Aplanulata</taxon>
        <taxon>Hydridae</taxon>
        <taxon>Hydra</taxon>
    </lineage>
</organism>
<dbReference type="OMA" id="MNTAEYE"/>
<dbReference type="Pfam" id="PF13733">
    <property type="entry name" value="Glyco_transf_7N"/>
    <property type="match status" value="1"/>
</dbReference>
<evidence type="ECO:0000256" key="1">
    <source>
        <dbReference type="ARBA" id="ARBA00004606"/>
    </source>
</evidence>
<gene>
    <name evidence="14" type="primary">B4GALT5</name>
</gene>
<dbReference type="GO" id="GO:0005975">
    <property type="term" value="P:carbohydrate metabolic process"/>
    <property type="evidence" value="ECO:0007669"/>
    <property type="project" value="InterPro"/>
</dbReference>
<comment type="pathway">
    <text evidence="2 11">Protein modification; protein glycosylation.</text>
</comment>
<dbReference type="EC" id="2.4.1.-" evidence="11"/>
<evidence type="ECO:0000256" key="10">
    <source>
        <dbReference type="ARBA" id="ARBA00023180"/>
    </source>
</evidence>
<evidence type="ECO:0000256" key="6">
    <source>
        <dbReference type="ARBA" id="ARBA00022692"/>
    </source>
</evidence>
<feature type="domain" description="Galactosyltransferase N-terminal" evidence="13">
    <location>
        <begin position="137"/>
        <end position="274"/>
    </location>
</feature>
<dbReference type="CDD" id="cd00899">
    <property type="entry name" value="b4GalT"/>
    <property type="match status" value="1"/>
</dbReference>